<dbReference type="AlphaFoldDB" id="A0A1B6GHL1"/>
<evidence type="ECO:0000259" key="7">
    <source>
        <dbReference type="SMART" id="SM00702"/>
    </source>
</evidence>
<gene>
    <name evidence="8" type="ORF">g.20698</name>
</gene>
<dbReference type="SMART" id="SM00702">
    <property type="entry name" value="P4Hc"/>
    <property type="match status" value="1"/>
</dbReference>
<reference evidence="8" key="1">
    <citation type="submission" date="2015-11" db="EMBL/GenBank/DDBJ databases">
        <title>De novo transcriptome assembly of four potential Pierce s Disease insect vectors from Arizona vineyards.</title>
        <authorList>
            <person name="Tassone E.E."/>
        </authorList>
    </citation>
    <scope>NUCLEOTIDE SEQUENCE</scope>
</reference>
<keyword evidence="4" id="KW-0223">Dioxygenase</keyword>
<dbReference type="InterPro" id="IPR006620">
    <property type="entry name" value="Pro_4_hyd_alph"/>
</dbReference>
<dbReference type="PANTHER" id="PTHR10869:SF244">
    <property type="entry name" value="PROLYL 4-HYDROXYLASE SUBUNIT ALPHA-2"/>
    <property type="match status" value="1"/>
</dbReference>
<dbReference type="GO" id="GO:0004656">
    <property type="term" value="F:procollagen-proline 4-dioxygenase activity"/>
    <property type="evidence" value="ECO:0007669"/>
    <property type="project" value="InterPro"/>
</dbReference>
<evidence type="ECO:0000256" key="2">
    <source>
        <dbReference type="ARBA" id="ARBA00022723"/>
    </source>
</evidence>
<evidence type="ECO:0000256" key="1">
    <source>
        <dbReference type="ARBA" id="ARBA00001961"/>
    </source>
</evidence>
<dbReference type="Gene3D" id="6.10.140.1460">
    <property type="match status" value="1"/>
</dbReference>
<evidence type="ECO:0000256" key="4">
    <source>
        <dbReference type="ARBA" id="ARBA00022964"/>
    </source>
</evidence>
<accession>A0A1B6GHL1</accession>
<protein>
    <recommendedName>
        <fullName evidence="7">Prolyl 4-hydroxylase alpha subunit domain-containing protein</fullName>
    </recommendedName>
</protein>
<sequence length="502" mass="57700">MLDKKIVVLLSTTLLIVLTSVGVVGQFLPLSALEKYYDLERKLFDHFETHIKQQKSLLNILKTRYKKHLSMRENVTDAEAYISNPLNMLSLMRRMTADWSVTLALLNRSNAVEERILPAIKEYTDALDSINKLQQVYQIDMNDMSSGVVFQNTHKTSRLTESDYLYIGQHLYSKKQFSDAMRWFKMAVGKHAKDDEQTKDGKRLSEKLLEYLALTSCFVGDQEGSAHYFQKLYYGYPDFHPSKDLIDHHISTLNTSCVELADGYASWRRDNEMIPGLSKEEDVQLTAQYQAACRGTLSPMESPLYCYLHSTPPLVLMPMKVEILHLDPPISMIHDFLPTKERKFFINIAMSKEEPWRYRGLVSRWWEYFKNLGEYGKKLIKRVANVIPLRVYNAFMITNLPVAADDYIVHHVAIGEDQQSVENRKASLMIYLEKPKEGGSLVFPQLGLSVTPNKGAAVLWYNLHPDGQVDLRTIHGHCPILRGNAWVLTVWLGRRTADLSLT</sequence>
<keyword evidence="5" id="KW-0560">Oxidoreductase</keyword>
<dbReference type="InterPro" id="IPR045054">
    <property type="entry name" value="P4HA-like"/>
</dbReference>
<dbReference type="Gene3D" id="2.60.120.620">
    <property type="entry name" value="q2cbj1_9rhob like domain"/>
    <property type="match status" value="1"/>
</dbReference>
<keyword evidence="3" id="KW-0847">Vitamin C</keyword>
<evidence type="ECO:0000256" key="6">
    <source>
        <dbReference type="ARBA" id="ARBA00023004"/>
    </source>
</evidence>
<dbReference type="GO" id="GO:0031418">
    <property type="term" value="F:L-ascorbic acid binding"/>
    <property type="evidence" value="ECO:0007669"/>
    <property type="project" value="UniProtKB-KW"/>
</dbReference>
<evidence type="ECO:0000313" key="8">
    <source>
        <dbReference type="EMBL" id="JAS61928.1"/>
    </source>
</evidence>
<dbReference type="InterPro" id="IPR044862">
    <property type="entry name" value="Pro_4_hyd_alph_FE2OG_OXY"/>
</dbReference>
<dbReference type="EMBL" id="GECZ01007841">
    <property type="protein sequence ID" value="JAS61928.1"/>
    <property type="molecule type" value="Transcribed_RNA"/>
</dbReference>
<dbReference type="GO" id="GO:0005783">
    <property type="term" value="C:endoplasmic reticulum"/>
    <property type="evidence" value="ECO:0007669"/>
    <property type="project" value="InterPro"/>
</dbReference>
<evidence type="ECO:0000256" key="5">
    <source>
        <dbReference type="ARBA" id="ARBA00023002"/>
    </source>
</evidence>
<organism evidence="8">
    <name type="scientific">Cuerna arida</name>
    <dbReference type="NCBI Taxonomy" id="1464854"/>
    <lineage>
        <taxon>Eukaryota</taxon>
        <taxon>Metazoa</taxon>
        <taxon>Ecdysozoa</taxon>
        <taxon>Arthropoda</taxon>
        <taxon>Hexapoda</taxon>
        <taxon>Insecta</taxon>
        <taxon>Pterygota</taxon>
        <taxon>Neoptera</taxon>
        <taxon>Paraneoptera</taxon>
        <taxon>Hemiptera</taxon>
        <taxon>Auchenorrhyncha</taxon>
        <taxon>Membracoidea</taxon>
        <taxon>Cicadellidae</taxon>
        <taxon>Cicadellinae</taxon>
        <taxon>Proconiini</taxon>
        <taxon>Cuerna</taxon>
    </lineage>
</organism>
<dbReference type="InterPro" id="IPR011990">
    <property type="entry name" value="TPR-like_helical_dom_sf"/>
</dbReference>
<proteinExistence type="predicted"/>
<dbReference type="Pfam" id="PF08336">
    <property type="entry name" value="P4Ha_N"/>
    <property type="match status" value="1"/>
</dbReference>
<name>A0A1B6GHL1_9HEMI</name>
<evidence type="ECO:0000256" key="3">
    <source>
        <dbReference type="ARBA" id="ARBA00022896"/>
    </source>
</evidence>
<dbReference type="Gene3D" id="1.25.40.10">
    <property type="entry name" value="Tetratricopeptide repeat domain"/>
    <property type="match status" value="1"/>
</dbReference>
<feature type="domain" description="Prolyl 4-hydroxylase alpha subunit" evidence="7">
    <location>
        <begin position="328"/>
        <end position="493"/>
    </location>
</feature>
<dbReference type="InterPro" id="IPR013547">
    <property type="entry name" value="P4H_N"/>
</dbReference>
<comment type="cofactor">
    <cofactor evidence="1">
        <name>L-ascorbate</name>
        <dbReference type="ChEBI" id="CHEBI:38290"/>
    </cofactor>
</comment>
<keyword evidence="2" id="KW-0479">Metal-binding</keyword>
<dbReference type="Pfam" id="PF13640">
    <property type="entry name" value="2OG-FeII_Oxy_3"/>
    <property type="match status" value="1"/>
</dbReference>
<keyword evidence="6" id="KW-0408">Iron</keyword>
<dbReference type="GO" id="GO:0005506">
    <property type="term" value="F:iron ion binding"/>
    <property type="evidence" value="ECO:0007669"/>
    <property type="project" value="InterPro"/>
</dbReference>
<dbReference type="PANTHER" id="PTHR10869">
    <property type="entry name" value="PROLYL 4-HYDROXYLASE ALPHA SUBUNIT"/>
    <property type="match status" value="1"/>
</dbReference>